<evidence type="ECO:0000256" key="1">
    <source>
        <dbReference type="ARBA" id="ARBA00006484"/>
    </source>
</evidence>
<dbReference type="GO" id="GO:0006633">
    <property type="term" value="P:fatty acid biosynthetic process"/>
    <property type="evidence" value="ECO:0007669"/>
    <property type="project" value="TreeGrafter"/>
</dbReference>
<evidence type="ECO:0000256" key="2">
    <source>
        <dbReference type="ARBA" id="ARBA00023002"/>
    </source>
</evidence>
<dbReference type="RefSeq" id="WP_139755284.1">
    <property type="nucleotide sequence ID" value="NZ_CP039852.1"/>
</dbReference>
<dbReference type="SMART" id="SM00822">
    <property type="entry name" value="PKS_KR"/>
    <property type="match status" value="1"/>
</dbReference>
<accession>A0A5B7YA70</accession>
<dbReference type="EMBL" id="CP039852">
    <property type="protein sequence ID" value="QCZ92531.1"/>
    <property type="molecule type" value="Genomic_DNA"/>
</dbReference>
<keyword evidence="5" id="KW-1185">Reference proteome</keyword>
<dbReference type="Pfam" id="PF13561">
    <property type="entry name" value="adh_short_C2"/>
    <property type="match status" value="1"/>
</dbReference>
<comment type="similarity">
    <text evidence="1">Belongs to the short-chain dehydrogenases/reductases (SDR) family.</text>
</comment>
<dbReference type="CDD" id="cd05233">
    <property type="entry name" value="SDR_c"/>
    <property type="match status" value="1"/>
</dbReference>
<name>A0A5B7YA70_9ALTE</name>
<feature type="domain" description="Ketoreductase" evidence="3">
    <location>
        <begin position="6"/>
        <end position="180"/>
    </location>
</feature>
<dbReference type="SUPFAM" id="SSF51735">
    <property type="entry name" value="NAD(P)-binding Rossmann-fold domains"/>
    <property type="match status" value="1"/>
</dbReference>
<dbReference type="InterPro" id="IPR036291">
    <property type="entry name" value="NAD(P)-bd_dom_sf"/>
</dbReference>
<dbReference type="PROSITE" id="PS00061">
    <property type="entry name" value="ADH_SHORT"/>
    <property type="match status" value="1"/>
</dbReference>
<dbReference type="Proteomes" id="UP000304912">
    <property type="component" value="Chromosome"/>
</dbReference>
<dbReference type="PRINTS" id="PR00080">
    <property type="entry name" value="SDRFAMILY"/>
</dbReference>
<organism evidence="4 5">
    <name type="scientific">Salinimonas iocasae</name>
    <dbReference type="NCBI Taxonomy" id="2572577"/>
    <lineage>
        <taxon>Bacteria</taxon>
        <taxon>Pseudomonadati</taxon>
        <taxon>Pseudomonadota</taxon>
        <taxon>Gammaproteobacteria</taxon>
        <taxon>Alteromonadales</taxon>
        <taxon>Alteromonadaceae</taxon>
        <taxon>Alteromonas/Salinimonas group</taxon>
        <taxon>Salinimonas</taxon>
    </lineage>
</organism>
<dbReference type="PANTHER" id="PTHR42760:SF133">
    <property type="entry name" value="3-OXOACYL-[ACYL-CARRIER-PROTEIN] REDUCTASE"/>
    <property type="match status" value="1"/>
</dbReference>
<dbReference type="FunFam" id="3.40.50.720:FF:000084">
    <property type="entry name" value="Short-chain dehydrogenase reductase"/>
    <property type="match status" value="1"/>
</dbReference>
<dbReference type="PRINTS" id="PR00081">
    <property type="entry name" value="GDHRDH"/>
</dbReference>
<dbReference type="AlphaFoldDB" id="A0A5B7YA70"/>
<sequence>MKHAEKIVVVTGGSQGIGLAIAERYADEGAQVVVGSRHKPEDLLHKNIQFKTLDVTCEESVHNMFNSVKEQYGRVDALINAAGVMKQASFLTTTLNDWEATLRINLTGTFLTSQCAAHLMKERGGCIINIGSIEGEAANAAHTAYVSSKGGVHALTRAIAVDLGGYNIRCNTICPGWINTSLNQSYFEDDTHQQKLNALKKLHPLGRLGEPADIAALACWLGSDDAQWVTGQSFTIDGGRTAKLPGIDC</sequence>
<evidence type="ECO:0000313" key="4">
    <source>
        <dbReference type="EMBL" id="QCZ92531.1"/>
    </source>
</evidence>
<proteinExistence type="inferred from homology"/>
<evidence type="ECO:0000259" key="3">
    <source>
        <dbReference type="SMART" id="SM00822"/>
    </source>
</evidence>
<dbReference type="GO" id="GO:0016616">
    <property type="term" value="F:oxidoreductase activity, acting on the CH-OH group of donors, NAD or NADP as acceptor"/>
    <property type="evidence" value="ECO:0007669"/>
    <property type="project" value="TreeGrafter"/>
</dbReference>
<dbReference type="OrthoDB" id="9787298at2"/>
<reference evidence="4 5" key="1">
    <citation type="submission" date="2019-04" db="EMBL/GenBank/DDBJ databases">
        <title>Salinimonas iocasae sp. nov., a halophilic bacterium isolated from the outer tube casing of tubeworms in Okinawa Trough.</title>
        <authorList>
            <person name="Zhang H."/>
            <person name="Wang H."/>
            <person name="Li C."/>
        </authorList>
    </citation>
    <scope>NUCLEOTIDE SEQUENCE [LARGE SCALE GENOMIC DNA]</scope>
    <source>
        <strain evidence="4 5">KX18D6</strain>
    </source>
</reference>
<dbReference type="GO" id="GO:0048038">
    <property type="term" value="F:quinone binding"/>
    <property type="evidence" value="ECO:0007669"/>
    <property type="project" value="TreeGrafter"/>
</dbReference>
<evidence type="ECO:0000313" key="5">
    <source>
        <dbReference type="Proteomes" id="UP000304912"/>
    </source>
</evidence>
<dbReference type="InterPro" id="IPR002347">
    <property type="entry name" value="SDR_fam"/>
</dbReference>
<keyword evidence="2" id="KW-0560">Oxidoreductase</keyword>
<dbReference type="Gene3D" id="3.40.50.720">
    <property type="entry name" value="NAD(P)-binding Rossmann-like Domain"/>
    <property type="match status" value="1"/>
</dbReference>
<protein>
    <submittedName>
        <fullName evidence="4">SDR family oxidoreductase</fullName>
    </submittedName>
</protein>
<dbReference type="InterPro" id="IPR057326">
    <property type="entry name" value="KR_dom"/>
</dbReference>
<dbReference type="PANTHER" id="PTHR42760">
    <property type="entry name" value="SHORT-CHAIN DEHYDROGENASES/REDUCTASES FAMILY MEMBER"/>
    <property type="match status" value="1"/>
</dbReference>
<dbReference type="InterPro" id="IPR020904">
    <property type="entry name" value="Sc_DH/Rdtase_CS"/>
</dbReference>
<dbReference type="KEGG" id="salk:FBQ74_03165"/>
<gene>
    <name evidence="4" type="ORF">FBQ74_03165</name>
</gene>